<feature type="region of interest" description="Disordered" evidence="1">
    <location>
        <begin position="157"/>
        <end position="188"/>
    </location>
</feature>
<proteinExistence type="predicted"/>
<dbReference type="AlphaFoldDB" id="A0A8C3RZI4"/>
<protein>
    <submittedName>
        <fullName evidence="2">Uncharacterized protein</fullName>
    </submittedName>
</protein>
<sequence>MAKWLTKYFSLGNNKAKSPPQPPRPDYRDRRPGLLRAYRAQKERDFEDPYSGPGSSLERRPPTPPDGRYLSPKHRLIKIDSGCEGGAAPAVTWSPPGGAGKKVGKCPEPPESSAPSAKPEKVREPPGVGRELAPGLAGQRLRARAAGGGCRGTCWLSGQPGKRSPKPQAWQGCDLGSAQRAPVCRELK</sequence>
<evidence type="ECO:0000313" key="2">
    <source>
        <dbReference type="Ensembl" id="ENSCSRP00000005346.1"/>
    </source>
</evidence>
<feature type="region of interest" description="Disordered" evidence="1">
    <location>
        <begin position="1"/>
        <end position="139"/>
    </location>
</feature>
<name>A0A8C3RZI4_CHESE</name>
<reference evidence="2" key="1">
    <citation type="submission" date="2025-08" db="UniProtKB">
        <authorList>
            <consortium name="Ensembl"/>
        </authorList>
    </citation>
    <scope>IDENTIFICATION</scope>
</reference>
<evidence type="ECO:0000313" key="3">
    <source>
        <dbReference type="Proteomes" id="UP000694403"/>
    </source>
</evidence>
<dbReference type="Proteomes" id="UP000694403">
    <property type="component" value="Unplaced"/>
</dbReference>
<keyword evidence="3" id="KW-1185">Reference proteome</keyword>
<reference evidence="2" key="2">
    <citation type="submission" date="2025-09" db="UniProtKB">
        <authorList>
            <consortium name="Ensembl"/>
        </authorList>
    </citation>
    <scope>IDENTIFICATION</scope>
</reference>
<evidence type="ECO:0000256" key="1">
    <source>
        <dbReference type="SAM" id="MobiDB-lite"/>
    </source>
</evidence>
<dbReference type="Ensembl" id="ENSCSRT00000005510.1">
    <property type="protein sequence ID" value="ENSCSRP00000005346.1"/>
    <property type="gene ID" value="ENSCSRG00000004031.1"/>
</dbReference>
<organism evidence="2 3">
    <name type="scientific">Chelydra serpentina</name>
    <name type="common">Snapping turtle</name>
    <name type="synonym">Testudo serpentina</name>
    <dbReference type="NCBI Taxonomy" id="8475"/>
    <lineage>
        <taxon>Eukaryota</taxon>
        <taxon>Metazoa</taxon>
        <taxon>Chordata</taxon>
        <taxon>Craniata</taxon>
        <taxon>Vertebrata</taxon>
        <taxon>Euteleostomi</taxon>
        <taxon>Archelosauria</taxon>
        <taxon>Testudinata</taxon>
        <taxon>Testudines</taxon>
        <taxon>Cryptodira</taxon>
        <taxon>Durocryptodira</taxon>
        <taxon>Americhelydia</taxon>
        <taxon>Chelydroidea</taxon>
        <taxon>Chelydridae</taxon>
        <taxon>Chelydra</taxon>
    </lineage>
</organism>
<accession>A0A8C3RZI4</accession>